<keyword evidence="3" id="KW-0964">Secreted</keyword>
<dbReference type="EMBL" id="JAZHXJ010000173">
    <property type="protein sequence ID" value="KAL1870538.1"/>
    <property type="molecule type" value="Genomic_DNA"/>
</dbReference>
<dbReference type="EC" id="1.14.99.56" evidence="15"/>
<keyword evidence="8" id="KW-0186">Copper</keyword>
<dbReference type="CDD" id="cd21175">
    <property type="entry name" value="LPMO_AA9"/>
    <property type="match status" value="1"/>
</dbReference>
<keyword evidence="12" id="KW-0624">Polysaccharide degradation</keyword>
<comment type="cofactor">
    <cofactor evidence="1">
        <name>Cu(2+)</name>
        <dbReference type="ChEBI" id="CHEBI:29036"/>
    </cofactor>
</comment>
<evidence type="ECO:0000313" key="18">
    <source>
        <dbReference type="EMBL" id="KAL1870538.1"/>
    </source>
</evidence>
<evidence type="ECO:0000256" key="12">
    <source>
        <dbReference type="ARBA" id="ARBA00023326"/>
    </source>
</evidence>
<dbReference type="PANTHER" id="PTHR33353">
    <property type="entry name" value="PUTATIVE (AFU_ORTHOLOGUE AFUA_1G12560)-RELATED"/>
    <property type="match status" value="1"/>
</dbReference>
<feature type="signal peptide" evidence="16">
    <location>
        <begin position="1"/>
        <end position="17"/>
    </location>
</feature>
<keyword evidence="7" id="KW-0560">Oxidoreductase</keyword>
<keyword evidence="9" id="KW-0503">Monooxygenase</keyword>
<feature type="chain" id="PRO_5045202088" description="lytic cellulose monooxygenase (C4-dehydrogenating)" evidence="16">
    <location>
        <begin position="18"/>
        <end position="225"/>
    </location>
</feature>
<protein>
    <recommendedName>
        <fullName evidence="15">lytic cellulose monooxygenase (C4-dehydrogenating)</fullName>
        <ecNumber evidence="15">1.14.99.56</ecNumber>
    </recommendedName>
</protein>
<evidence type="ECO:0000256" key="13">
    <source>
        <dbReference type="ARBA" id="ARBA00044502"/>
    </source>
</evidence>
<comment type="subcellular location">
    <subcellularLocation>
        <location evidence="2">Secreted</location>
    </subcellularLocation>
</comment>
<evidence type="ECO:0000256" key="9">
    <source>
        <dbReference type="ARBA" id="ARBA00023033"/>
    </source>
</evidence>
<evidence type="ECO:0000256" key="5">
    <source>
        <dbReference type="ARBA" id="ARBA00022729"/>
    </source>
</evidence>
<dbReference type="PANTHER" id="PTHR33353:SF10">
    <property type="entry name" value="ENDO-BETA-1,4-GLUCANASE D"/>
    <property type="match status" value="1"/>
</dbReference>
<feature type="domain" description="Auxiliary Activity family 9 catalytic" evidence="17">
    <location>
        <begin position="27"/>
        <end position="215"/>
    </location>
</feature>
<organism evidence="18 19">
    <name type="scientific">Phialemonium thermophilum</name>
    <dbReference type="NCBI Taxonomy" id="223376"/>
    <lineage>
        <taxon>Eukaryota</taxon>
        <taxon>Fungi</taxon>
        <taxon>Dikarya</taxon>
        <taxon>Ascomycota</taxon>
        <taxon>Pezizomycotina</taxon>
        <taxon>Sordariomycetes</taxon>
        <taxon>Sordariomycetidae</taxon>
        <taxon>Cephalothecales</taxon>
        <taxon>Cephalothecaceae</taxon>
        <taxon>Phialemonium</taxon>
    </lineage>
</organism>
<dbReference type="Gene3D" id="2.70.50.70">
    <property type="match status" value="1"/>
</dbReference>
<proteinExistence type="inferred from homology"/>
<evidence type="ECO:0000256" key="3">
    <source>
        <dbReference type="ARBA" id="ARBA00022525"/>
    </source>
</evidence>
<evidence type="ECO:0000256" key="10">
    <source>
        <dbReference type="ARBA" id="ARBA00023157"/>
    </source>
</evidence>
<comment type="catalytic activity">
    <reaction evidence="14">
        <text>[(1-&gt;4)-beta-D-glucosyl]n+m + reduced acceptor + O2 = 4-dehydro-beta-D-glucosyl-[(1-&gt;4)-beta-D-glucosyl]n-1 + [(1-&gt;4)-beta-D-glucosyl]m + acceptor + H2O.</text>
        <dbReference type="EC" id="1.14.99.56"/>
    </reaction>
</comment>
<keyword evidence="10" id="KW-1015">Disulfide bond</keyword>
<evidence type="ECO:0000256" key="2">
    <source>
        <dbReference type="ARBA" id="ARBA00004613"/>
    </source>
</evidence>
<keyword evidence="6" id="KW-0136">Cellulose degradation</keyword>
<dbReference type="InterPro" id="IPR005103">
    <property type="entry name" value="AA9_LPMO"/>
</dbReference>
<keyword evidence="11" id="KW-0119">Carbohydrate metabolism</keyword>
<evidence type="ECO:0000256" key="8">
    <source>
        <dbReference type="ARBA" id="ARBA00023008"/>
    </source>
</evidence>
<accession>A0ABR3X4C1</accession>
<evidence type="ECO:0000256" key="14">
    <source>
        <dbReference type="ARBA" id="ARBA00045077"/>
    </source>
</evidence>
<comment type="similarity">
    <text evidence="13">Belongs to the polysaccharide monooxygenase AA9 family.</text>
</comment>
<evidence type="ECO:0000256" key="6">
    <source>
        <dbReference type="ARBA" id="ARBA00023001"/>
    </source>
</evidence>
<evidence type="ECO:0000256" key="1">
    <source>
        <dbReference type="ARBA" id="ARBA00001973"/>
    </source>
</evidence>
<dbReference type="Pfam" id="PF03443">
    <property type="entry name" value="AA9"/>
    <property type="match status" value="1"/>
</dbReference>
<keyword evidence="5 16" id="KW-0732">Signal</keyword>
<keyword evidence="4" id="KW-0479">Metal-binding</keyword>
<keyword evidence="19" id="KW-1185">Reference proteome</keyword>
<evidence type="ECO:0000256" key="4">
    <source>
        <dbReference type="ARBA" id="ARBA00022723"/>
    </source>
</evidence>
<evidence type="ECO:0000259" key="17">
    <source>
        <dbReference type="Pfam" id="PF03443"/>
    </source>
</evidence>
<dbReference type="Proteomes" id="UP001586593">
    <property type="component" value="Unassembled WGS sequence"/>
</dbReference>
<evidence type="ECO:0000256" key="16">
    <source>
        <dbReference type="SAM" id="SignalP"/>
    </source>
</evidence>
<name>A0ABR3X4C1_9PEZI</name>
<sequence>MKLSTFMPLILSAAAEAHYVFPSIANTKDWTVVRQTKNFQSNGPVTDVSSIDMRCYQMKGATQVFNVTAGSTLNYNVRTSISHPGPLAFYIAKVPEGESVVDWDAAGKVWSKIYQDHPSISASGMSWPSQGRTSVSVPIPACLADGEYLLRVEHIGLHSASAVGGAQLYISCAQISVNGGSGTYAPKNLVAFPGAYPANDPGLVINIYYPIPKSYTPPGPPAETC</sequence>
<reference evidence="18 19" key="1">
    <citation type="journal article" date="2024" name="Commun. Biol.">
        <title>Comparative genomic analysis of thermophilic fungi reveals convergent evolutionary adaptations and gene losses.</title>
        <authorList>
            <person name="Steindorff A.S."/>
            <person name="Aguilar-Pontes M.V."/>
            <person name="Robinson A.J."/>
            <person name="Andreopoulos B."/>
            <person name="LaButti K."/>
            <person name="Kuo A."/>
            <person name="Mondo S."/>
            <person name="Riley R."/>
            <person name="Otillar R."/>
            <person name="Haridas S."/>
            <person name="Lipzen A."/>
            <person name="Grimwood J."/>
            <person name="Schmutz J."/>
            <person name="Clum A."/>
            <person name="Reid I.D."/>
            <person name="Moisan M.C."/>
            <person name="Butler G."/>
            <person name="Nguyen T.T.M."/>
            <person name="Dewar K."/>
            <person name="Conant G."/>
            <person name="Drula E."/>
            <person name="Henrissat B."/>
            <person name="Hansel C."/>
            <person name="Singer S."/>
            <person name="Hutchinson M.I."/>
            <person name="de Vries R.P."/>
            <person name="Natvig D.O."/>
            <person name="Powell A.J."/>
            <person name="Tsang A."/>
            <person name="Grigoriev I.V."/>
        </authorList>
    </citation>
    <scope>NUCLEOTIDE SEQUENCE [LARGE SCALE GENOMIC DNA]</scope>
    <source>
        <strain evidence="18 19">ATCC 24622</strain>
    </source>
</reference>
<evidence type="ECO:0000256" key="7">
    <source>
        <dbReference type="ARBA" id="ARBA00023002"/>
    </source>
</evidence>
<dbReference type="InterPro" id="IPR049892">
    <property type="entry name" value="AA9"/>
</dbReference>
<evidence type="ECO:0000256" key="15">
    <source>
        <dbReference type="ARBA" id="ARBA00047174"/>
    </source>
</evidence>
<evidence type="ECO:0000313" key="19">
    <source>
        <dbReference type="Proteomes" id="UP001586593"/>
    </source>
</evidence>
<gene>
    <name evidence="18" type="ORF">VTK73DRAFT_2577</name>
</gene>
<comment type="caution">
    <text evidence="18">The sequence shown here is derived from an EMBL/GenBank/DDBJ whole genome shotgun (WGS) entry which is preliminary data.</text>
</comment>
<evidence type="ECO:0000256" key="11">
    <source>
        <dbReference type="ARBA" id="ARBA00023277"/>
    </source>
</evidence>